<dbReference type="InterPro" id="IPR029026">
    <property type="entry name" value="tRNA_m1G_MTases_N"/>
</dbReference>
<dbReference type="SUPFAM" id="SSF75217">
    <property type="entry name" value="alpha/beta knot"/>
    <property type="match status" value="1"/>
</dbReference>
<dbReference type="GO" id="GO:0003723">
    <property type="term" value="F:RNA binding"/>
    <property type="evidence" value="ECO:0007669"/>
    <property type="project" value="InterPro"/>
</dbReference>
<dbReference type="InterPro" id="IPR004441">
    <property type="entry name" value="rRNA_MeTrfase_TrmH"/>
</dbReference>
<reference evidence="6 7" key="1">
    <citation type="submission" date="2018-01" db="EMBL/GenBank/DDBJ databases">
        <title>Cryobacterium sp. nov., from glaciers in China.</title>
        <authorList>
            <person name="Liu Q."/>
            <person name="Xin Y.-H."/>
        </authorList>
    </citation>
    <scope>NUCLEOTIDE SEQUENCE [LARGE SCALE GENOMIC DNA]</scope>
    <source>
        <strain evidence="6 7">TMB1-8</strain>
    </source>
</reference>
<feature type="compositionally biased region" description="Basic and acidic residues" evidence="4">
    <location>
        <begin position="32"/>
        <end position="46"/>
    </location>
</feature>
<dbReference type="OrthoDB" id="9785673at2"/>
<dbReference type="AlphaFoldDB" id="A0A2S3Z6M9"/>
<dbReference type="Pfam" id="PF00588">
    <property type="entry name" value="SpoU_methylase"/>
    <property type="match status" value="1"/>
</dbReference>
<dbReference type="GO" id="GO:0032259">
    <property type="term" value="P:methylation"/>
    <property type="evidence" value="ECO:0007669"/>
    <property type="project" value="UniProtKB-KW"/>
</dbReference>
<evidence type="ECO:0000259" key="5">
    <source>
        <dbReference type="SMART" id="SM00967"/>
    </source>
</evidence>
<evidence type="ECO:0000313" key="7">
    <source>
        <dbReference type="Proteomes" id="UP000237104"/>
    </source>
</evidence>
<dbReference type="SUPFAM" id="SSF55315">
    <property type="entry name" value="L30e-like"/>
    <property type="match status" value="1"/>
</dbReference>
<evidence type="ECO:0000256" key="2">
    <source>
        <dbReference type="ARBA" id="ARBA00022603"/>
    </source>
</evidence>
<evidence type="ECO:0000256" key="4">
    <source>
        <dbReference type="SAM" id="MobiDB-lite"/>
    </source>
</evidence>
<protein>
    <submittedName>
        <fullName evidence="6">23S rRNA (Guanosine(2251)-2'-O)-methyltransferase RlmB</fullName>
    </submittedName>
</protein>
<dbReference type="GO" id="GO:0006396">
    <property type="term" value="P:RNA processing"/>
    <property type="evidence" value="ECO:0007669"/>
    <property type="project" value="InterPro"/>
</dbReference>
<sequence length="365" mass="37780">MKNTDRKSRTGAVRKGSRGPQVGSGGQGRQALEGKKPTPKAEDRPYHPAGKAKAAKDRFAAAGGGRSRAPGGSGAPRTGRNTGTGNTGGGGSSTRKAKSDAEFEVVTGRNSVLEALRAKIPASALYVATRIEMDDRVKEVLKLATTRNIPVLEVMRPEIDRLSGKDAVHQGLALKVPAYEYAHPIELLDLTISRGHKPLFVALDGITDPRNLGAIIRSTAAFGGHGVIVPQRRSVGVTASAWKTSAGAAARLPVAMAPNLTQTLKALKERGMLVIGLDGGGDTELPELGLGYAERPIVVVVGSEGKGLSRLVTETCDAIVSIPINANTESLNAGIAAGVTLYEISKLRAEALAAKIAKAAAAAEA</sequence>
<dbReference type="PANTHER" id="PTHR46429">
    <property type="entry name" value="23S RRNA (GUANOSINE-2'-O-)-METHYLTRANSFERASE RLMB"/>
    <property type="match status" value="1"/>
</dbReference>
<dbReference type="Pfam" id="PF08032">
    <property type="entry name" value="SpoU_sub_bind"/>
    <property type="match status" value="1"/>
</dbReference>
<comment type="similarity">
    <text evidence="1">Belongs to the class IV-like SAM-binding methyltransferase superfamily. RNA methyltransferase TrmH family.</text>
</comment>
<keyword evidence="2 6" id="KW-0489">Methyltransferase</keyword>
<dbReference type="Gene3D" id="3.40.1280.10">
    <property type="match status" value="1"/>
</dbReference>
<dbReference type="InterPro" id="IPR001537">
    <property type="entry name" value="SpoU_MeTrfase"/>
</dbReference>
<feature type="domain" description="RNA 2-O ribose methyltransferase substrate binding" evidence="5">
    <location>
        <begin position="105"/>
        <end position="182"/>
    </location>
</feature>
<dbReference type="InterPro" id="IPR013123">
    <property type="entry name" value="SpoU_subst-bd"/>
</dbReference>
<dbReference type="Gene3D" id="3.30.1330.30">
    <property type="match status" value="1"/>
</dbReference>
<dbReference type="PANTHER" id="PTHR46429:SF1">
    <property type="entry name" value="23S RRNA (GUANOSINE-2'-O-)-METHYLTRANSFERASE RLMB"/>
    <property type="match status" value="1"/>
</dbReference>
<dbReference type="InterPro" id="IPR029028">
    <property type="entry name" value="Alpha/beta_knot_MTases"/>
</dbReference>
<accession>A0A2S3Z6M9</accession>
<dbReference type="GO" id="GO:0005829">
    <property type="term" value="C:cytosol"/>
    <property type="evidence" value="ECO:0007669"/>
    <property type="project" value="TreeGrafter"/>
</dbReference>
<dbReference type="InterPro" id="IPR029064">
    <property type="entry name" value="Ribosomal_eL30-like_sf"/>
</dbReference>
<gene>
    <name evidence="6" type="ORF">C3B59_16165</name>
</gene>
<dbReference type="RefSeq" id="WP_103432240.1">
    <property type="nucleotide sequence ID" value="NZ_PPXF01000060.1"/>
</dbReference>
<name>A0A2S3Z6M9_9MICO</name>
<dbReference type="GO" id="GO:0008173">
    <property type="term" value="F:RNA methyltransferase activity"/>
    <property type="evidence" value="ECO:0007669"/>
    <property type="project" value="InterPro"/>
</dbReference>
<keyword evidence="3 6" id="KW-0808">Transferase</keyword>
<proteinExistence type="inferred from homology"/>
<dbReference type="NCBIfam" id="TIGR00186">
    <property type="entry name" value="rRNA_methyl_3"/>
    <property type="match status" value="1"/>
</dbReference>
<evidence type="ECO:0000256" key="1">
    <source>
        <dbReference type="ARBA" id="ARBA00007228"/>
    </source>
</evidence>
<dbReference type="SMART" id="SM00967">
    <property type="entry name" value="SpoU_sub_bind"/>
    <property type="match status" value="1"/>
</dbReference>
<dbReference type="CDD" id="cd18103">
    <property type="entry name" value="SpoU-like_RlmB"/>
    <property type="match status" value="1"/>
</dbReference>
<evidence type="ECO:0000313" key="6">
    <source>
        <dbReference type="EMBL" id="POH60491.1"/>
    </source>
</evidence>
<organism evidence="6 7">
    <name type="scientific">Cryobacterium zongtaii</name>
    <dbReference type="NCBI Taxonomy" id="1259217"/>
    <lineage>
        <taxon>Bacteria</taxon>
        <taxon>Bacillati</taxon>
        <taxon>Actinomycetota</taxon>
        <taxon>Actinomycetes</taxon>
        <taxon>Micrococcales</taxon>
        <taxon>Microbacteriaceae</taxon>
        <taxon>Cryobacterium</taxon>
    </lineage>
</organism>
<dbReference type="EMBL" id="PPXF01000060">
    <property type="protein sequence ID" value="POH60491.1"/>
    <property type="molecule type" value="Genomic_DNA"/>
</dbReference>
<feature type="compositionally biased region" description="Low complexity" evidence="4">
    <location>
        <begin position="75"/>
        <end position="84"/>
    </location>
</feature>
<dbReference type="Proteomes" id="UP000237104">
    <property type="component" value="Unassembled WGS sequence"/>
</dbReference>
<comment type="caution">
    <text evidence="6">The sequence shown here is derived from an EMBL/GenBank/DDBJ whole genome shotgun (WGS) entry which is preliminary data.</text>
</comment>
<evidence type="ECO:0000256" key="3">
    <source>
        <dbReference type="ARBA" id="ARBA00022679"/>
    </source>
</evidence>
<feature type="compositionally biased region" description="Gly residues" evidence="4">
    <location>
        <begin position="62"/>
        <end position="74"/>
    </location>
</feature>
<feature type="region of interest" description="Disordered" evidence="4">
    <location>
        <begin position="1"/>
        <end position="102"/>
    </location>
</feature>